<accession>A0AAJ7BW77</accession>
<dbReference type="AlphaFoldDB" id="A0AAJ7BW77"/>
<dbReference type="InterPro" id="IPR002067">
    <property type="entry name" value="MCP"/>
</dbReference>
<evidence type="ECO:0000256" key="13">
    <source>
        <dbReference type="PROSITE-ProRule" id="PRU00282"/>
    </source>
</evidence>
<organism evidence="15 16">
    <name type="scientific">Cephus cinctus</name>
    <name type="common">Wheat stem sawfly</name>
    <dbReference type="NCBI Taxonomy" id="211228"/>
    <lineage>
        <taxon>Eukaryota</taxon>
        <taxon>Metazoa</taxon>
        <taxon>Ecdysozoa</taxon>
        <taxon>Arthropoda</taxon>
        <taxon>Hexapoda</taxon>
        <taxon>Insecta</taxon>
        <taxon>Pterygota</taxon>
        <taxon>Neoptera</taxon>
        <taxon>Endopterygota</taxon>
        <taxon>Hymenoptera</taxon>
        <taxon>Cephoidea</taxon>
        <taxon>Cephidae</taxon>
        <taxon>Cephus</taxon>
    </lineage>
</organism>
<dbReference type="PROSITE" id="PS50920">
    <property type="entry name" value="SOLCAR"/>
    <property type="match status" value="3"/>
</dbReference>
<comment type="subcellular location">
    <subcellularLocation>
        <location evidence="1">Mitochondrion membrane</location>
        <topology evidence="1">Multi-pass membrane protein</topology>
    </subcellularLocation>
</comment>
<dbReference type="PRINTS" id="PR00926">
    <property type="entry name" value="MITOCARRIER"/>
</dbReference>
<keyword evidence="15" id="KW-1185">Reference proteome</keyword>
<evidence type="ECO:0000256" key="2">
    <source>
        <dbReference type="ARBA" id="ARBA00006375"/>
    </source>
</evidence>
<sequence length="322" mass="36339">MINSMTMVGIMLYNTKGDSNTNSAPNSDYAIAGAVSGCVTRFLCQPLDVLKIRFQLQVEPITEHHVSKYQSMHQAVYLILKEEGISALWKGHIPAQLLSIVYGMSQFYSYHMFMKLSDRLPVDDWKHSTSFVAGAAAGTVATITSFPFDTVRTRLVAQSSNHRVYQGILHSHQEILRAESYRGFFRGLWPTLLQIAPHTGLQFACYEFFTDLYKRHFDESTTRIVNSLIAGSTAGFIAKTVVYPLDLSRKRLQIQGFEHGRKGFGKFFRCEGMVHCLITTAKEEGMKGLFKGLWPSQLKAAATTALHFTVYEQVLLLLTYLR</sequence>
<dbReference type="Pfam" id="PF00153">
    <property type="entry name" value="Mito_carr"/>
    <property type="match status" value="3"/>
</dbReference>
<dbReference type="SUPFAM" id="SSF103506">
    <property type="entry name" value="Mitochondrial carrier"/>
    <property type="match status" value="1"/>
</dbReference>
<evidence type="ECO:0000256" key="11">
    <source>
        <dbReference type="ARBA" id="ARBA00041879"/>
    </source>
</evidence>
<feature type="repeat" description="Solcar" evidence="13">
    <location>
        <begin position="125"/>
        <end position="212"/>
    </location>
</feature>
<dbReference type="FunFam" id="1.50.40.10:FF:000011">
    <property type="entry name" value="Mitochondrial thiamine pyrophosphate carrier 1"/>
    <property type="match status" value="1"/>
</dbReference>
<dbReference type="GO" id="GO:0031966">
    <property type="term" value="C:mitochondrial membrane"/>
    <property type="evidence" value="ECO:0007669"/>
    <property type="project" value="UniProtKB-SubCell"/>
</dbReference>
<keyword evidence="4 13" id="KW-0812">Transmembrane</keyword>
<evidence type="ECO:0000256" key="1">
    <source>
        <dbReference type="ARBA" id="ARBA00004225"/>
    </source>
</evidence>
<protein>
    <recommendedName>
        <fullName evidence="10">Mitochondrial thiamine pyrophosphate carrier</fullName>
    </recommendedName>
    <alternativeName>
        <fullName evidence="11">Solute carrier family 25 member 19</fullName>
    </alternativeName>
</protein>
<comment type="similarity">
    <text evidence="2 14">Belongs to the mitochondrial carrier (TC 2.A.29) family.</text>
</comment>
<comment type="catalytic activity">
    <reaction evidence="12">
        <text>thiamine phosphate(out) + thiamine diphosphate(in) = thiamine phosphate(in) + thiamine diphosphate(out)</text>
        <dbReference type="Rhea" id="RHEA:73383"/>
        <dbReference type="ChEBI" id="CHEBI:37575"/>
        <dbReference type="ChEBI" id="CHEBI:58937"/>
    </reaction>
</comment>
<feature type="repeat" description="Solcar" evidence="13">
    <location>
        <begin position="222"/>
        <end position="317"/>
    </location>
</feature>
<evidence type="ECO:0000256" key="3">
    <source>
        <dbReference type="ARBA" id="ARBA00022448"/>
    </source>
</evidence>
<dbReference type="Gene3D" id="1.50.40.10">
    <property type="entry name" value="Mitochondrial carrier domain"/>
    <property type="match status" value="1"/>
</dbReference>
<dbReference type="GO" id="GO:0090422">
    <property type="term" value="F:thiamine pyrophosphate transmembrane transporter activity"/>
    <property type="evidence" value="ECO:0007669"/>
    <property type="project" value="UniProtKB-ARBA"/>
</dbReference>
<keyword evidence="8 13" id="KW-0472">Membrane</keyword>
<keyword evidence="5" id="KW-0677">Repeat</keyword>
<keyword evidence="3 14" id="KW-0813">Transport</keyword>
<dbReference type="InterPro" id="IPR018108">
    <property type="entry name" value="MCP_transmembrane"/>
</dbReference>
<dbReference type="KEGG" id="ccin:107267837"/>
<evidence type="ECO:0000256" key="5">
    <source>
        <dbReference type="ARBA" id="ARBA00022737"/>
    </source>
</evidence>
<evidence type="ECO:0000313" key="15">
    <source>
        <dbReference type="Proteomes" id="UP000694920"/>
    </source>
</evidence>
<dbReference type="RefSeq" id="XP_015595466.1">
    <property type="nucleotide sequence ID" value="XM_015739980.2"/>
</dbReference>
<gene>
    <name evidence="16" type="primary">LOC107267837</name>
</gene>
<dbReference type="Proteomes" id="UP000694920">
    <property type="component" value="Unplaced"/>
</dbReference>
<keyword evidence="7" id="KW-0496">Mitochondrion</keyword>
<evidence type="ECO:0000313" key="16">
    <source>
        <dbReference type="RefSeq" id="XP_015595466.1"/>
    </source>
</evidence>
<evidence type="ECO:0000256" key="14">
    <source>
        <dbReference type="RuleBase" id="RU000488"/>
    </source>
</evidence>
<dbReference type="PANTHER" id="PTHR24089">
    <property type="entry name" value="SOLUTE CARRIER FAMILY 25"/>
    <property type="match status" value="1"/>
</dbReference>
<evidence type="ECO:0000256" key="12">
    <source>
        <dbReference type="ARBA" id="ARBA00050799"/>
    </source>
</evidence>
<reference evidence="16" key="1">
    <citation type="submission" date="2025-08" db="UniProtKB">
        <authorList>
            <consortium name="RefSeq"/>
        </authorList>
    </citation>
    <scope>IDENTIFICATION</scope>
</reference>
<dbReference type="InterPro" id="IPR023395">
    <property type="entry name" value="MCP_dom_sf"/>
</dbReference>
<proteinExistence type="inferred from homology"/>
<dbReference type="GeneID" id="107267837"/>
<evidence type="ECO:0000256" key="9">
    <source>
        <dbReference type="ARBA" id="ARBA00037549"/>
    </source>
</evidence>
<evidence type="ECO:0000256" key="7">
    <source>
        <dbReference type="ARBA" id="ARBA00023128"/>
    </source>
</evidence>
<evidence type="ECO:0000256" key="8">
    <source>
        <dbReference type="ARBA" id="ARBA00023136"/>
    </source>
</evidence>
<name>A0AAJ7BW77_CEPCN</name>
<evidence type="ECO:0000256" key="6">
    <source>
        <dbReference type="ARBA" id="ARBA00022989"/>
    </source>
</evidence>
<comment type="function">
    <text evidence="9">Mitochondrial transporter mediating uptake of thiamine diphosphate into mitochondria. It is not clear if the antiporter activity is affected by the membrane potential or by the proton electrochemical gradient.</text>
</comment>
<evidence type="ECO:0000256" key="4">
    <source>
        <dbReference type="ARBA" id="ARBA00022692"/>
    </source>
</evidence>
<feature type="repeat" description="Solcar" evidence="13">
    <location>
        <begin position="24"/>
        <end position="116"/>
    </location>
</feature>
<evidence type="ECO:0000256" key="10">
    <source>
        <dbReference type="ARBA" id="ARBA00040836"/>
    </source>
</evidence>
<keyword evidence="6" id="KW-1133">Transmembrane helix</keyword>